<keyword evidence="3" id="KW-1185">Reference proteome</keyword>
<reference evidence="2 3" key="1">
    <citation type="submission" date="2019-06" db="EMBL/GenBank/DDBJ databases">
        <title>Sequencing the genomes of 1000 actinobacteria strains.</title>
        <authorList>
            <person name="Klenk H.-P."/>
        </authorList>
    </citation>
    <scope>NUCLEOTIDE SEQUENCE [LARGE SCALE GENOMIC DNA]</scope>
    <source>
        <strain evidence="2 3">DSM 19560</strain>
    </source>
</reference>
<evidence type="ECO:0000313" key="3">
    <source>
        <dbReference type="Proteomes" id="UP000318297"/>
    </source>
</evidence>
<evidence type="ECO:0000313" key="2">
    <source>
        <dbReference type="EMBL" id="TWE11498.1"/>
    </source>
</evidence>
<dbReference type="Proteomes" id="UP000318297">
    <property type="component" value="Unassembled WGS sequence"/>
</dbReference>
<keyword evidence="1" id="KW-1133">Transmembrane helix</keyword>
<protein>
    <submittedName>
        <fullName evidence="2">Uncharacterized protein</fullName>
    </submittedName>
</protein>
<dbReference type="OrthoDB" id="5149552at2"/>
<feature type="transmembrane region" description="Helical" evidence="1">
    <location>
        <begin position="29"/>
        <end position="52"/>
    </location>
</feature>
<keyword evidence="1" id="KW-0812">Transmembrane</keyword>
<keyword evidence="1" id="KW-0472">Membrane</keyword>
<name>A0A561E7A4_9MICO</name>
<feature type="transmembrane region" description="Helical" evidence="1">
    <location>
        <begin position="73"/>
        <end position="94"/>
    </location>
</feature>
<dbReference type="AlphaFoldDB" id="A0A561E7A4"/>
<dbReference type="RefSeq" id="WP_145224812.1">
    <property type="nucleotide sequence ID" value="NZ_VIVQ01000001.1"/>
</dbReference>
<sequence>MTTDVTTDALTALAARTVSGKTPPLVFRITIWTLALLFLGFAVAGAVGWWRLRSVAGRSPESIRQQGRYAQAGCLLVGAIPAALVGLFLLQWAMAVS</sequence>
<comment type="caution">
    <text evidence="2">The sequence shown here is derived from an EMBL/GenBank/DDBJ whole genome shotgun (WGS) entry which is preliminary data.</text>
</comment>
<proteinExistence type="predicted"/>
<dbReference type="EMBL" id="VIVQ01000001">
    <property type="protein sequence ID" value="TWE11498.1"/>
    <property type="molecule type" value="Genomic_DNA"/>
</dbReference>
<gene>
    <name evidence="2" type="ORF">BKA23_0267</name>
</gene>
<accession>A0A561E7A4</accession>
<organism evidence="2 3">
    <name type="scientific">Rudaeicoccus suwonensis</name>
    <dbReference type="NCBI Taxonomy" id="657409"/>
    <lineage>
        <taxon>Bacteria</taxon>
        <taxon>Bacillati</taxon>
        <taxon>Actinomycetota</taxon>
        <taxon>Actinomycetes</taxon>
        <taxon>Micrococcales</taxon>
        <taxon>Dermacoccaceae</taxon>
        <taxon>Rudaeicoccus</taxon>
    </lineage>
</organism>
<evidence type="ECO:0000256" key="1">
    <source>
        <dbReference type="SAM" id="Phobius"/>
    </source>
</evidence>